<evidence type="ECO:0000256" key="1">
    <source>
        <dbReference type="SAM" id="MobiDB-lite"/>
    </source>
</evidence>
<reference evidence="2" key="1">
    <citation type="submission" date="2023-01" db="EMBL/GenBank/DDBJ databases">
        <title>Exophiala dermititidis isolated from Cystic Fibrosis Patient.</title>
        <authorList>
            <person name="Kurbessoian T."/>
            <person name="Crocker A."/>
            <person name="Murante D."/>
            <person name="Hogan D.A."/>
            <person name="Stajich J.E."/>
        </authorList>
    </citation>
    <scope>NUCLEOTIDE SEQUENCE</scope>
    <source>
        <strain evidence="2">Ex8</strain>
    </source>
</reference>
<comment type="caution">
    <text evidence="2">The sequence shown here is derived from an EMBL/GenBank/DDBJ whole genome shotgun (WGS) entry which is preliminary data.</text>
</comment>
<organism evidence="2 3">
    <name type="scientific">Exophiala dermatitidis</name>
    <name type="common">Black yeast-like fungus</name>
    <name type="synonym">Wangiella dermatitidis</name>
    <dbReference type="NCBI Taxonomy" id="5970"/>
    <lineage>
        <taxon>Eukaryota</taxon>
        <taxon>Fungi</taxon>
        <taxon>Dikarya</taxon>
        <taxon>Ascomycota</taxon>
        <taxon>Pezizomycotina</taxon>
        <taxon>Eurotiomycetes</taxon>
        <taxon>Chaetothyriomycetidae</taxon>
        <taxon>Chaetothyriales</taxon>
        <taxon>Herpotrichiellaceae</taxon>
        <taxon>Exophiala</taxon>
    </lineage>
</organism>
<name>A0AAN6F261_EXODE</name>
<feature type="compositionally biased region" description="Polar residues" evidence="1">
    <location>
        <begin position="89"/>
        <end position="98"/>
    </location>
</feature>
<dbReference type="EMBL" id="JAJGCB010000001">
    <property type="protein sequence ID" value="KAJ8995408.1"/>
    <property type="molecule type" value="Genomic_DNA"/>
</dbReference>
<feature type="region of interest" description="Disordered" evidence="1">
    <location>
        <begin position="89"/>
        <end position="111"/>
    </location>
</feature>
<dbReference type="AlphaFoldDB" id="A0AAN6F261"/>
<dbReference type="Proteomes" id="UP001161757">
    <property type="component" value="Unassembled WGS sequence"/>
</dbReference>
<evidence type="ECO:0000313" key="2">
    <source>
        <dbReference type="EMBL" id="KAJ8995408.1"/>
    </source>
</evidence>
<gene>
    <name evidence="2" type="ORF">HRR80_9607</name>
</gene>
<protein>
    <submittedName>
        <fullName evidence="2">Uncharacterized protein</fullName>
    </submittedName>
</protein>
<sequence>MPIHVYHSPLVRHQRKRYSLHLALRRVCCNLSVLVKGRAHFSPGVIIPDWMSVVFQGAPCDVRRQCRNRHTHDVWSSGGCSWHCRQVNSQSGYPSSQAGCRDANKTASPKGTLWHSVRLP</sequence>
<accession>A0AAN6F261</accession>
<evidence type="ECO:0000313" key="3">
    <source>
        <dbReference type="Proteomes" id="UP001161757"/>
    </source>
</evidence>
<proteinExistence type="predicted"/>